<gene>
    <name evidence="4" type="ORF">FNK824_LOCUS28613</name>
    <name evidence="3" type="ORF">OTI717_LOCUS4883</name>
    <name evidence="1" type="ORF">RFH988_LOCUS29846</name>
    <name evidence="2" type="ORF">SEV965_LOCUS38108</name>
</gene>
<dbReference type="Proteomes" id="UP000663889">
    <property type="component" value="Unassembled WGS sequence"/>
</dbReference>
<evidence type="ECO:0000313" key="2">
    <source>
        <dbReference type="EMBL" id="CAF1540650.1"/>
    </source>
</evidence>
<proteinExistence type="predicted"/>
<sequence length="100" mass="11021">MDHTSGADCNDTAAPCSFGGGNNYNYYYLFRNSLGNRVDFCDPTFTRQAGCSYNLGVISISSLCACHSSCAHIVYYYSGRRVFNDTDYNSCISCCLACCY</sequence>
<evidence type="ECO:0000313" key="1">
    <source>
        <dbReference type="EMBL" id="CAF1303341.1"/>
    </source>
</evidence>
<comment type="caution">
    <text evidence="3">The sequence shown here is derived from an EMBL/GenBank/DDBJ whole genome shotgun (WGS) entry which is preliminary data.</text>
</comment>
<dbReference type="EMBL" id="CAJNOU010008764">
    <property type="protein sequence ID" value="CAF1540650.1"/>
    <property type="molecule type" value="Genomic_DNA"/>
</dbReference>
<evidence type="ECO:0000313" key="3">
    <source>
        <dbReference type="EMBL" id="CAF3562628.1"/>
    </source>
</evidence>
<dbReference type="Proteomes" id="UP000663874">
    <property type="component" value="Unassembled WGS sequence"/>
</dbReference>
<organism evidence="3 5">
    <name type="scientific">Rotaria sordida</name>
    <dbReference type="NCBI Taxonomy" id="392033"/>
    <lineage>
        <taxon>Eukaryota</taxon>
        <taxon>Metazoa</taxon>
        <taxon>Spiralia</taxon>
        <taxon>Gnathifera</taxon>
        <taxon>Rotifera</taxon>
        <taxon>Eurotatoria</taxon>
        <taxon>Bdelloidea</taxon>
        <taxon>Philodinida</taxon>
        <taxon>Philodinidae</taxon>
        <taxon>Rotaria</taxon>
    </lineage>
</organism>
<dbReference type="Proteomes" id="UP000663823">
    <property type="component" value="Unassembled WGS sequence"/>
</dbReference>
<accession>A0A818L8T5</accession>
<evidence type="ECO:0000313" key="5">
    <source>
        <dbReference type="Proteomes" id="UP000663823"/>
    </source>
</evidence>
<dbReference type="EMBL" id="CAJOBE010007916">
    <property type="protein sequence ID" value="CAF4049267.1"/>
    <property type="molecule type" value="Genomic_DNA"/>
</dbReference>
<name>A0A818L8T5_9BILA</name>
<dbReference type="EMBL" id="CAJNOO010002872">
    <property type="protein sequence ID" value="CAF1303341.1"/>
    <property type="molecule type" value="Genomic_DNA"/>
</dbReference>
<dbReference type="Proteomes" id="UP000663882">
    <property type="component" value="Unassembled WGS sequence"/>
</dbReference>
<reference evidence="3" key="1">
    <citation type="submission" date="2021-02" db="EMBL/GenBank/DDBJ databases">
        <authorList>
            <person name="Nowell W R."/>
        </authorList>
    </citation>
    <scope>NUCLEOTIDE SEQUENCE</scope>
</reference>
<protein>
    <submittedName>
        <fullName evidence="3">Uncharacterized protein</fullName>
    </submittedName>
</protein>
<dbReference type="EMBL" id="CAJOAX010000306">
    <property type="protein sequence ID" value="CAF3562628.1"/>
    <property type="molecule type" value="Genomic_DNA"/>
</dbReference>
<dbReference type="AlphaFoldDB" id="A0A818L8T5"/>
<evidence type="ECO:0000313" key="4">
    <source>
        <dbReference type="EMBL" id="CAF4049267.1"/>
    </source>
</evidence>